<comment type="caution">
    <text evidence="2">The sequence shown here is derived from an EMBL/GenBank/DDBJ whole genome shotgun (WGS) entry which is preliminary data.</text>
</comment>
<gene>
    <name evidence="2" type="ORF">Nans01_47300</name>
</gene>
<dbReference type="EMBL" id="BSQG01000014">
    <property type="protein sequence ID" value="GLU50379.1"/>
    <property type="molecule type" value="Genomic_DNA"/>
</dbReference>
<reference evidence="2" key="1">
    <citation type="submission" date="2023-02" db="EMBL/GenBank/DDBJ databases">
        <title>Nocardiopsis ansamitocini NBRC 112285.</title>
        <authorList>
            <person name="Ichikawa N."/>
            <person name="Sato H."/>
            <person name="Tonouchi N."/>
        </authorList>
    </citation>
    <scope>NUCLEOTIDE SEQUENCE</scope>
    <source>
        <strain evidence="2">NBRC 112285</strain>
    </source>
</reference>
<accession>A0A9W6PB80</accession>
<name>A0A9W6PB80_9ACTN</name>
<proteinExistence type="predicted"/>
<organism evidence="2 3">
    <name type="scientific">Nocardiopsis ansamitocini</name>
    <dbReference type="NCBI Taxonomy" id="1670832"/>
    <lineage>
        <taxon>Bacteria</taxon>
        <taxon>Bacillati</taxon>
        <taxon>Actinomycetota</taxon>
        <taxon>Actinomycetes</taxon>
        <taxon>Streptosporangiales</taxon>
        <taxon>Nocardiopsidaceae</taxon>
        <taxon>Nocardiopsis</taxon>
    </lineage>
</organism>
<keyword evidence="3" id="KW-1185">Reference proteome</keyword>
<dbReference type="Proteomes" id="UP001165092">
    <property type="component" value="Unassembled WGS sequence"/>
</dbReference>
<sequence>MGPSFHICDRSTTIGRPLTPLSWDELPRAGDSRRGQDGDDRSWDVFVQVTALYAGGGQQSTPTGGAGASRSARCAVLAAAAVRPVPGRRWDTAGLWPGDVDIARVFRTARFLAQDGGFADFWRKGGTFDQVTAVPSVSGRDSRD</sequence>
<evidence type="ECO:0000256" key="1">
    <source>
        <dbReference type="SAM" id="MobiDB-lite"/>
    </source>
</evidence>
<dbReference type="AlphaFoldDB" id="A0A9W6PB80"/>
<feature type="compositionally biased region" description="Basic and acidic residues" evidence="1">
    <location>
        <begin position="25"/>
        <end position="41"/>
    </location>
</feature>
<feature type="region of interest" description="Disordered" evidence="1">
    <location>
        <begin position="19"/>
        <end position="41"/>
    </location>
</feature>
<evidence type="ECO:0000313" key="3">
    <source>
        <dbReference type="Proteomes" id="UP001165092"/>
    </source>
</evidence>
<evidence type="ECO:0000313" key="2">
    <source>
        <dbReference type="EMBL" id="GLU50379.1"/>
    </source>
</evidence>
<protein>
    <submittedName>
        <fullName evidence="2">Uncharacterized protein</fullName>
    </submittedName>
</protein>